<proteinExistence type="inferred from homology"/>
<dbReference type="InterPro" id="IPR051083">
    <property type="entry name" value="GrpII_Intron_Splice-Mob/Def"/>
</dbReference>
<organism evidence="3 4">
    <name type="scientific">Sphingomonas pseudosanguinis</name>
    <dbReference type="NCBI Taxonomy" id="413712"/>
    <lineage>
        <taxon>Bacteria</taxon>
        <taxon>Pseudomonadati</taxon>
        <taxon>Pseudomonadota</taxon>
        <taxon>Alphaproteobacteria</taxon>
        <taxon>Sphingomonadales</taxon>
        <taxon>Sphingomonadaceae</taxon>
        <taxon>Sphingomonas</taxon>
    </lineage>
</organism>
<protein>
    <recommendedName>
        <fullName evidence="2">Reverse transcriptase domain-containing protein</fullName>
    </recommendedName>
</protein>
<dbReference type="AlphaFoldDB" id="A0A7W6A9H9"/>
<feature type="domain" description="Reverse transcriptase" evidence="2">
    <location>
        <begin position="1"/>
        <end position="313"/>
    </location>
</feature>
<gene>
    <name evidence="3" type="ORF">GGR48_002107</name>
</gene>
<dbReference type="Proteomes" id="UP000538670">
    <property type="component" value="Unassembled WGS sequence"/>
</dbReference>
<evidence type="ECO:0000313" key="3">
    <source>
        <dbReference type="EMBL" id="MBB3879679.1"/>
    </source>
</evidence>
<comment type="similarity">
    <text evidence="1">Belongs to the bacterial reverse transcriptase family.</text>
</comment>
<reference evidence="3 4" key="1">
    <citation type="submission" date="2020-08" db="EMBL/GenBank/DDBJ databases">
        <title>Genomic Encyclopedia of Type Strains, Phase IV (KMG-IV): sequencing the most valuable type-strain genomes for metagenomic binning, comparative biology and taxonomic classification.</title>
        <authorList>
            <person name="Goeker M."/>
        </authorList>
    </citation>
    <scope>NUCLEOTIDE SEQUENCE [LARGE SCALE GENOMIC DNA]</scope>
    <source>
        <strain evidence="3 4">DSM 19512</strain>
    </source>
</reference>
<dbReference type="InterPro" id="IPR000477">
    <property type="entry name" value="RT_dom"/>
</dbReference>
<name>A0A7W6A9H9_9SPHN</name>
<evidence type="ECO:0000313" key="4">
    <source>
        <dbReference type="Proteomes" id="UP000538670"/>
    </source>
</evidence>
<evidence type="ECO:0000256" key="1">
    <source>
        <dbReference type="ARBA" id="ARBA00034120"/>
    </source>
</evidence>
<keyword evidence="4" id="KW-1185">Reference proteome</keyword>
<sequence>MKTPNWFRPRGYLHLDMPVKPEFATGLTPAKVAAHKWSPLIHYVKTEKRYKVKERKTVAKERPIMFASHRDSCILSKYSAELVTRLDDWYAANGLDDTVIAYRSLGKSNYHFARRVEDFVRAHPSLTVMCFDVTGFFDNLDHKKLKERLKWVLGCGELADDWFAVFRTVTRYHYVHLEEIKKHDDLAKRLRERKRHPLATIADLKALGVPIEKNPKAVGIPQGTPISASLSNLYMTRFDAEMEAEAAKRGALYQRYSDDILVACPPTRHGVLKALVEEKLADHGLELQSAKTEVVTLHAPASTLTFQYLGYQLGLVDARLRLKSLSRQWRTAKRAIRKTERVGLNAIKQGKAKQIFTRKLHKRFTGAGDRNFLAYAERSAEALDSPAIRKQAKKLRRYMHDELARLRGKPKPKP</sequence>
<dbReference type="InterPro" id="IPR043502">
    <property type="entry name" value="DNA/RNA_pol_sf"/>
</dbReference>
<evidence type="ECO:0000259" key="2">
    <source>
        <dbReference type="PROSITE" id="PS50878"/>
    </source>
</evidence>
<dbReference type="EMBL" id="JACIDH010000008">
    <property type="protein sequence ID" value="MBB3879679.1"/>
    <property type="molecule type" value="Genomic_DNA"/>
</dbReference>
<dbReference type="NCBIfam" id="NF041746">
    <property type="entry name" value="Drt2"/>
    <property type="match status" value="1"/>
</dbReference>
<dbReference type="PROSITE" id="PS50878">
    <property type="entry name" value="RT_POL"/>
    <property type="match status" value="1"/>
</dbReference>
<accession>A0A7W6A9H9</accession>
<dbReference type="SUPFAM" id="SSF56672">
    <property type="entry name" value="DNA/RNA polymerases"/>
    <property type="match status" value="1"/>
</dbReference>
<dbReference type="RefSeq" id="WP_183951843.1">
    <property type="nucleotide sequence ID" value="NZ_JACIDH010000008.1"/>
</dbReference>
<dbReference type="Pfam" id="PF00078">
    <property type="entry name" value="RVT_1"/>
    <property type="match status" value="1"/>
</dbReference>
<dbReference type="PANTHER" id="PTHR34047">
    <property type="entry name" value="NUCLEAR INTRON MATURASE 1, MITOCHONDRIAL-RELATED"/>
    <property type="match status" value="1"/>
</dbReference>
<comment type="caution">
    <text evidence="3">The sequence shown here is derived from an EMBL/GenBank/DDBJ whole genome shotgun (WGS) entry which is preliminary data.</text>
</comment>
<dbReference type="PANTHER" id="PTHR34047:SF8">
    <property type="entry name" value="PROTEIN YKFC"/>
    <property type="match status" value="1"/>
</dbReference>